<sequence length="132" mass="15482">MDGVESDMTTDNITKYRRYIAISYVFMFFALFTVVSGLLAYWFARKVTQLDSAEVWMQAHALWVMRTITIYIILACFAALWFIPLFFYYWDTYLWVTGCTVAGVVFSCIAFLYLLNAWIKGISKFFKNKAVF</sequence>
<feature type="transmembrane region" description="Helical" evidence="1">
    <location>
        <begin position="93"/>
        <end position="119"/>
    </location>
</feature>
<dbReference type="Proteomes" id="UP000018460">
    <property type="component" value="Unassembled WGS sequence"/>
</dbReference>
<keyword evidence="1" id="KW-0812">Transmembrane</keyword>
<dbReference type="PATRIC" id="fig|1120925.3.peg.2844"/>
<name>N9C7P5_9GAMM</name>
<keyword evidence="3" id="KW-1185">Reference proteome</keyword>
<organism evidence="2 3">
    <name type="scientific">Acinetobacter bouvetii DSM 14964 = CIP 107468</name>
    <dbReference type="NCBI Taxonomy" id="1120925"/>
    <lineage>
        <taxon>Bacteria</taxon>
        <taxon>Pseudomonadati</taxon>
        <taxon>Pseudomonadota</taxon>
        <taxon>Gammaproteobacteria</taxon>
        <taxon>Moraxellales</taxon>
        <taxon>Moraxellaceae</taxon>
        <taxon>Acinetobacter</taxon>
    </lineage>
</organism>
<accession>N9C7P5</accession>
<proteinExistence type="predicted"/>
<feature type="transmembrane region" description="Helical" evidence="1">
    <location>
        <begin position="20"/>
        <end position="43"/>
    </location>
</feature>
<keyword evidence="1" id="KW-1133">Transmembrane helix</keyword>
<reference evidence="2 3" key="1">
    <citation type="submission" date="2013-02" db="EMBL/GenBank/DDBJ databases">
        <title>The Genome Sequence of Acinetobacter bouvetii CIP 107468.</title>
        <authorList>
            <consortium name="The Broad Institute Genome Sequencing Platform"/>
            <consortium name="The Broad Institute Genome Sequencing Center for Infectious Disease"/>
            <person name="Cerqueira G."/>
            <person name="Feldgarden M."/>
            <person name="Courvalin P."/>
            <person name="Perichon B."/>
            <person name="Grillot-Courvalin C."/>
            <person name="Clermont D."/>
            <person name="Rocha E."/>
            <person name="Yoon E.-J."/>
            <person name="Nemec A."/>
            <person name="Walker B."/>
            <person name="Young S.K."/>
            <person name="Zeng Q."/>
            <person name="Gargeya S."/>
            <person name="Fitzgerald M."/>
            <person name="Haas B."/>
            <person name="Abouelleil A."/>
            <person name="Alvarado L."/>
            <person name="Arachchi H.M."/>
            <person name="Berlin A.M."/>
            <person name="Chapman S.B."/>
            <person name="Dewar J."/>
            <person name="Goldberg J."/>
            <person name="Griggs A."/>
            <person name="Gujja S."/>
            <person name="Hansen M."/>
            <person name="Howarth C."/>
            <person name="Imamovic A."/>
            <person name="Larimer J."/>
            <person name="McCowan C."/>
            <person name="Murphy C."/>
            <person name="Neiman D."/>
            <person name="Pearson M."/>
            <person name="Priest M."/>
            <person name="Roberts A."/>
            <person name="Saif S."/>
            <person name="Shea T."/>
            <person name="Sisk P."/>
            <person name="Sykes S."/>
            <person name="Wortman J."/>
            <person name="Nusbaum C."/>
            <person name="Birren B."/>
        </authorList>
    </citation>
    <scope>NUCLEOTIDE SEQUENCE [LARGE SCALE GENOMIC DNA]</scope>
    <source>
        <strain evidence="2 3">CIP 107468</strain>
    </source>
</reference>
<feature type="transmembrane region" description="Helical" evidence="1">
    <location>
        <begin position="63"/>
        <end position="87"/>
    </location>
</feature>
<comment type="caution">
    <text evidence="2">The sequence shown here is derived from an EMBL/GenBank/DDBJ whole genome shotgun (WGS) entry which is preliminary data.</text>
</comment>
<gene>
    <name evidence="2" type="ORF">F941_02700</name>
</gene>
<evidence type="ECO:0000256" key="1">
    <source>
        <dbReference type="SAM" id="Phobius"/>
    </source>
</evidence>
<dbReference type="eggNOG" id="ENOG5031RC8">
    <property type="taxonomic scope" value="Bacteria"/>
</dbReference>
<keyword evidence="1" id="KW-0472">Membrane</keyword>
<dbReference type="EMBL" id="APQD01000020">
    <property type="protein sequence ID" value="ENV81882.1"/>
    <property type="molecule type" value="Genomic_DNA"/>
</dbReference>
<evidence type="ECO:0000313" key="3">
    <source>
        <dbReference type="Proteomes" id="UP000018460"/>
    </source>
</evidence>
<evidence type="ECO:0000313" key="2">
    <source>
        <dbReference type="EMBL" id="ENV81882.1"/>
    </source>
</evidence>
<protein>
    <submittedName>
        <fullName evidence="2">Uncharacterized protein</fullName>
    </submittedName>
</protein>
<dbReference type="AlphaFoldDB" id="N9C7P5"/>